<dbReference type="Gene3D" id="1.10.101.10">
    <property type="entry name" value="PGBD-like superfamily/PGBD"/>
    <property type="match status" value="1"/>
</dbReference>
<evidence type="ECO:0000256" key="1">
    <source>
        <dbReference type="SAM" id="Phobius"/>
    </source>
</evidence>
<dbReference type="EMBL" id="JAEMUK010000012">
    <property type="protein sequence ID" value="MBJ7543283.1"/>
    <property type="molecule type" value="Genomic_DNA"/>
</dbReference>
<keyword evidence="4" id="KW-1185">Reference proteome</keyword>
<keyword evidence="1" id="KW-0472">Membrane</keyword>
<keyword evidence="1" id="KW-0812">Transmembrane</keyword>
<sequence>MALTPAQSRKGYINLFKSATILPDRRAAVRAVVARLVKGRARYEALQQETGIPWWFIAILHEREGACDFGTYLGNGQSLKRKTTIVPKGRGPFSTFEEGALDALRIKGWLGINDWTLPTVLHRCETFNGWGYLGKGINSPYVWGSTSHQQRGKYVRDGVFDRTVWDVQVGTAAMILGLIEGGYITIPESDLALAADASGDPVFYEPGDRGDGVREVQRKLRALGYQAGAIDGWYGESTADAVAAFQRRNGLSPVDGKWRKTYEPLLETAPKIVPESRANATPRQLEASGDWITRALRAVRNFVVYIAGLFGITIGTGSTVPDMIGQAQGVASQLSGLGDWAKGHAWIALIVLAVAVAIVAEIARQRRAKDYQHGDYQGPYSEETAQ</sequence>
<reference evidence="3 4" key="1">
    <citation type="submission" date="2020-12" db="EMBL/GenBank/DDBJ databases">
        <title>Revised draft genomes of Rhodomicrobium vannielii ATCC 17100 and Rhodomicrobium udaipurense JA643.</title>
        <authorList>
            <person name="Conners E.M."/>
            <person name="Davenport E.J."/>
            <person name="Bose A."/>
        </authorList>
    </citation>
    <scope>NUCLEOTIDE SEQUENCE [LARGE SCALE GENOMIC DNA]</scope>
    <source>
        <strain evidence="3 4">JA643</strain>
    </source>
</reference>
<feature type="domain" description="Peptidoglycan binding-like" evidence="2">
    <location>
        <begin position="209"/>
        <end position="257"/>
    </location>
</feature>
<dbReference type="AlphaFoldDB" id="A0A8I1KLG4"/>
<comment type="caution">
    <text evidence="3">The sequence shown here is derived from an EMBL/GenBank/DDBJ whole genome shotgun (WGS) entry which is preliminary data.</text>
</comment>
<dbReference type="InterPro" id="IPR002477">
    <property type="entry name" value="Peptidoglycan-bd-like"/>
</dbReference>
<gene>
    <name evidence="3" type="ORF">JDN41_06910</name>
</gene>
<dbReference type="RefSeq" id="WP_052037561.1">
    <property type="nucleotide sequence ID" value="NZ_JAEMUK010000012.1"/>
</dbReference>
<dbReference type="Pfam" id="PF01471">
    <property type="entry name" value="PG_binding_1"/>
    <property type="match status" value="1"/>
</dbReference>
<evidence type="ECO:0000313" key="3">
    <source>
        <dbReference type="EMBL" id="MBJ7543283.1"/>
    </source>
</evidence>
<accession>A0A8I1KLG4</accession>
<evidence type="ECO:0000313" key="4">
    <source>
        <dbReference type="Proteomes" id="UP000623250"/>
    </source>
</evidence>
<feature type="transmembrane region" description="Helical" evidence="1">
    <location>
        <begin position="344"/>
        <end position="363"/>
    </location>
</feature>
<proteinExistence type="predicted"/>
<dbReference type="Proteomes" id="UP000623250">
    <property type="component" value="Unassembled WGS sequence"/>
</dbReference>
<keyword evidence="1" id="KW-1133">Transmembrane helix</keyword>
<dbReference type="InterPro" id="IPR036366">
    <property type="entry name" value="PGBDSf"/>
</dbReference>
<organism evidence="3 4">
    <name type="scientific">Rhodomicrobium udaipurense</name>
    <dbReference type="NCBI Taxonomy" id="1202716"/>
    <lineage>
        <taxon>Bacteria</taxon>
        <taxon>Pseudomonadati</taxon>
        <taxon>Pseudomonadota</taxon>
        <taxon>Alphaproteobacteria</taxon>
        <taxon>Hyphomicrobiales</taxon>
        <taxon>Hyphomicrobiaceae</taxon>
        <taxon>Rhodomicrobium</taxon>
    </lineage>
</organism>
<evidence type="ECO:0000259" key="2">
    <source>
        <dbReference type="Pfam" id="PF01471"/>
    </source>
</evidence>
<dbReference type="SUPFAM" id="SSF47090">
    <property type="entry name" value="PGBD-like"/>
    <property type="match status" value="1"/>
</dbReference>
<name>A0A8I1KLG4_9HYPH</name>
<feature type="transmembrane region" description="Helical" evidence="1">
    <location>
        <begin position="302"/>
        <end position="324"/>
    </location>
</feature>
<protein>
    <submittedName>
        <fullName evidence="3">Peptidoglycan-binding protein</fullName>
    </submittedName>
</protein>
<dbReference type="InterPro" id="IPR036365">
    <property type="entry name" value="PGBD-like_sf"/>
</dbReference>